<gene>
    <name evidence="2" type="ORF">D3G36_21460</name>
    <name evidence="3" type="ORF">NCTC8603_01860</name>
</gene>
<protein>
    <submittedName>
        <fullName evidence="2">DUF262 domain-containing protein</fullName>
    </submittedName>
    <submittedName>
        <fullName evidence="3">Uncharacterized conserved protein</fullName>
    </submittedName>
</protein>
<dbReference type="RefSeq" id="WP_000115572.1">
    <property type="nucleotide sequence ID" value="NZ_BIDA01000060.1"/>
</dbReference>
<dbReference type="PANTHER" id="PTHR39639:SF1">
    <property type="entry name" value="DUF262 DOMAIN-CONTAINING PROTEIN"/>
    <property type="match status" value="1"/>
</dbReference>
<evidence type="ECO:0000313" key="2">
    <source>
        <dbReference type="EMBL" id="EFA4420385.1"/>
    </source>
</evidence>
<evidence type="ECO:0000313" key="4">
    <source>
        <dbReference type="Proteomes" id="UP000255153"/>
    </source>
</evidence>
<dbReference type="AlphaFoldDB" id="A0A2A7M210"/>
<comment type="caution">
    <text evidence="2">The sequence shown here is derived from an EMBL/GenBank/DDBJ whole genome shotgun (WGS) entry which is preliminary data.</text>
</comment>
<dbReference type="EMBL" id="UGEE01000003">
    <property type="protein sequence ID" value="STK76005.1"/>
    <property type="molecule type" value="Genomic_DNA"/>
</dbReference>
<dbReference type="Pfam" id="PF03235">
    <property type="entry name" value="GmrSD_N"/>
    <property type="match status" value="1"/>
</dbReference>
<dbReference type="InterPro" id="IPR004919">
    <property type="entry name" value="GmrSD_N"/>
</dbReference>
<organism evidence="2 5">
    <name type="scientific">Escherichia coli</name>
    <dbReference type="NCBI Taxonomy" id="562"/>
    <lineage>
        <taxon>Bacteria</taxon>
        <taxon>Pseudomonadati</taxon>
        <taxon>Pseudomonadota</taxon>
        <taxon>Gammaproteobacteria</taxon>
        <taxon>Enterobacterales</taxon>
        <taxon>Enterobacteriaceae</taxon>
        <taxon>Escherichia</taxon>
    </lineage>
</organism>
<sequence>MSVNDAKKLADKLFPIFDDDDISIVDIPPEQRRLHTETYDFSISTLVDYLKNGTVFIPDFQRKYVWSRGQASRLIESLIIQCPIPVIYLNQEKDESLSVIDGNQRLTSIKLFIEDGFELQGLTAYPELEGNSFSSLDARFRRHILNRTLRCITILKETHPQIKIDVFERINTGAVQLNPQEVRHGVYHGPLFTMIDEISEEKVWRDLTGIKNDTRMKNNELILRAFALSYSVTPYKKPLKKFLNDFSSEKQNIEPDVALEWRSRFLGALNCINKLFGKKAFRILNENLEPQVRNFNSALFDALIVGFMVSKFNQDMINELDATKLKDFLIEFQRITSEERFNESITSGTSATQSVHYRISTMKNFIERYFN</sequence>
<dbReference type="Proteomes" id="UP000255153">
    <property type="component" value="Unassembled WGS sequence"/>
</dbReference>
<feature type="domain" description="GmrSD restriction endonucleases N-terminal" evidence="1">
    <location>
        <begin position="44"/>
        <end position="184"/>
    </location>
</feature>
<reference evidence="2 5" key="2">
    <citation type="submission" date="2019-03" db="EMBL/GenBank/DDBJ databases">
        <authorList>
            <consortium name="GenomeTrakr network: Whole genome sequencing for foodborne pathogen traceback"/>
        </authorList>
    </citation>
    <scope>NUCLEOTIDE SEQUENCE [LARGE SCALE GENOMIC DNA]</scope>
    <source>
        <strain evidence="2 5">PSU-1190</strain>
    </source>
</reference>
<evidence type="ECO:0000313" key="5">
    <source>
        <dbReference type="Proteomes" id="UP000591371"/>
    </source>
</evidence>
<accession>A0A2A7M210</accession>
<name>A0A2A7M210_ECOLX</name>
<proteinExistence type="predicted"/>
<dbReference type="PANTHER" id="PTHR39639">
    <property type="entry name" value="CHROMOSOME 16, WHOLE GENOME SHOTGUN SEQUENCE"/>
    <property type="match status" value="1"/>
</dbReference>
<reference evidence="3 4" key="1">
    <citation type="submission" date="2018-06" db="EMBL/GenBank/DDBJ databases">
        <authorList>
            <consortium name="Pathogen Informatics"/>
            <person name="Doyle S."/>
        </authorList>
    </citation>
    <scope>NUCLEOTIDE SEQUENCE [LARGE SCALE GENOMIC DNA]</scope>
    <source>
        <strain evidence="3 4">NCTC8603</strain>
    </source>
</reference>
<dbReference type="Proteomes" id="UP000591371">
    <property type="component" value="Unassembled WGS sequence"/>
</dbReference>
<evidence type="ECO:0000313" key="3">
    <source>
        <dbReference type="EMBL" id="STK76005.1"/>
    </source>
</evidence>
<evidence type="ECO:0000259" key="1">
    <source>
        <dbReference type="Pfam" id="PF03235"/>
    </source>
</evidence>
<dbReference type="EMBL" id="AASATZ010000041">
    <property type="protein sequence ID" value="EFA4420385.1"/>
    <property type="molecule type" value="Genomic_DNA"/>
</dbReference>